<proteinExistence type="predicted"/>
<protein>
    <submittedName>
        <fullName evidence="1">Uncharacterized protein</fullName>
    </submittedName>
</protein>
<accession>A0A835PC42</accession>
<gene>
    <name evidence="1" type="ORF">HPP92_027235</name>
</gene>
<comment type="caution">
    <text evidence="1">The sequence shown here is derived from an EMBL/GenBank/DDBJ whole genome shotgun (WGS) entry which is preliminary data.</text>
</comment>
<reference evidence="1 2" key="1">
    <citation type="journal article" date="2020" name="Nat. Food">
        <title>A phased Vanilla planifolia genome enables genetic improvement of flavour and production.</title>
        <authorList>
            <person name="Hasing T."/>
            <person name="Tang H."/>
            <person name="Brym M."/>
            <person name="Khazi F."/>
            <person name="Huang T."/>
            <person name="Chambers A.H."/>
        </authorList>
    </citation>
    <scope>NUCLEOTIDE SEQUENCE [LARGE SCALE GENOMIC DNA]</scope>
    <source>
        <tissue evidence="1">Leaf</tissue>
    </source>
</reference>
<dbReference type="AlphaFoldDB" id="A0A835PC42"/>
<sequence>MVRTMHQTPDSRPVDLFWRRLVTIAIDGSARAMDVFERWRKTTKGVLSPQMSINPSPLIYTMPRSLLVVSASLVVLLFASHPRPKSELFDHPISIVSSSKFLIGA</sequence>
<keyword evidence="2" id="KW-1185">Reference proteome</keyword>
<dbReference type="EMBL" id="JADCNL010000161">
    <property type="protein sequence ID" value="KAG0449788.1"/>
    <property type="molecule type" value="Genomic_DNA"/>
</dbReference>
<dbReference type="Proteomes" id="UP000636800">
    <property type="component" value="Unassembled WGS sequence"/>
</dbReference>
<evidence type="ECO:0000313" key="2">
    <source>
        <dbReference type="Proteomes" id="UP000636800"/>
    </source>
</evidence>
<organism evidence="1 2">
    <name type="scientific">Vanilla planifolia</name>
    <name type="common">Vanilla</name>
    <dbReference type="NCBI Taxonomy" id="51239"/>
    <lineage>
        <taxon>Eukaryota</taxon>
        <taxon>Viridiplantae</taxon>
        <taxon>Streptophyta</taxon>
        <taxon>Embryophyta</taxon>
        <taxon>Tracheophyta</taxon>
        <taxon>Spermatophyta</taxon>
        <taxon>Magnoliopsida</taxon>
        <taxon>Liliopsida</taxon>
        <taxon>Asparagales</taxon>
        <taxon>Orchidaceae</taxon>
        <taxon>Vanilloideae</taxon>
        <taxon>Vanilleae</taxon>
        <taxon>Vanilla</taxon>
    </lineage>
</organism>
<dbReference type="OrthoDB" id="676979at2759"/>
<name>A0A835PC42_VANPL</name>
<evidence type="ECO:0000313" key="1">
    <source>
        <dbReference type="EMBL" id="KAG0449788.1"/>
    </source>
</evidence>